<gene>
    <name evidence="11" type="ORF">HAZT_HAZT006433</name>
</gene>
<dbReference type="GO" id="GO:0000179">
    <property type="term" value="F:rRNA (adenine-N6,N6-)-dimethyltransferase activity"/>
    <property type="evidence" value="ECO:0007669"/>
    <property type="project" value="UniProtKB-UniRule"/>
</dbReference>
<comment type="caution">
    <text evidence="8">Lacks conserved residue(s) required for the propagation of feature annotation.</text>
</comment>
<feature type="binding site" evidence="8">
    <location>
        <position position="39"/>
    </location>
    <ligand>
        <name>S-adenosyl-L-methionine</name>
        <dbReference type="ChEBI" id="CHEBI:59789"/>
    </ligand>
</feature>
<sequence length="224" mass="25770">MVAELHKRFQGTPLYSKLDIRIGDVLKATLPAFDVCVANLPYQISSPFVFKLLLHRPIFRCAVLMFQQEFAQRLVAKPGSKLYCRLTVNTQLLAKVDHLMKVGKNNFKPPPKVESSVVRIEPRNPLPNINFQEWDGLLRIAFVRKSKTLLAAFKQTAVMKTLLTNYRVWCAKHNRKFPEDFDMKAKVEAVLEECGMLQSRARSMEQEDFMKLLLAFNKAGIHFS</sequence>
<keyword evidence="2 8" id="KW-0489">Methyltransferase</keyword>
<evidence type="ECO:0000256" key="5">
    <source>
        <dbReference type="ARBA" id="ARBA00022884"/>
    </source>
</evidence>
<proteinExistence type="inferred from homology"/>
<comment type="function">
    <text evidence="7">Specifically dimethylates two adjacent adenosines in the loop of a conserved hairpin near the 3'-end of 18S rRNA in the 40S particle. Involved in the pre-rRNA processing steps leading to small-subunit rRNA production independently of its RNA-modifying catalytic activity. Part of the small subunit (SSU) processome, first precursor of the small eukaryotic ribosomal subunit. During the assembly of the SSU processome in the nucleolus, many ribosome biogenesis factors, an RNA chaperone and ribosomal proteins associate with the nascent pre-rRNA and work in concert to generate RNA folding, modifications, rearrangements and cleavage as well as targeted degradation of pre-ribosomal RNA by the RNA exosome.</text>
</comment>
<name>A0A6A0GZ28_HYAAZ</name>
<comment type="subunit">
    <text evidence="6">Part of the small subunit (SSU) processome, composed of more than 70 proteins and the RNA chaperone small nucleolar RNA (snoRNA) U3.</text>
</comment>
<dbReference type="FunFam" id="1.10.8.480:FF:000002">
    <property type="entry name" value="rRNA adenine N(6)-methyltransferase"/>
    <property type="match status" value="1"/>
</dbReference>
<evidence type="ECO:0000256" key="1">
    <source>
        <dbReference type="ARBA" id="ARBA00022552"/>
    </source>
</evidence>
<evidence type="ECO:0000313" key="11">
    <source>
        <dbReference type="EMBL" id="KAA0191625.1"/>
    </source>
</evidence>
<feature type="binding site" evidence="8">
    <location>
        <position position="1"/>
    </location>
    <ligand>
        <name>S-adenosyl-L-methionine</name>
        <dbReference type="ChEBI" id="CHEBI:59789"/>
    </ligand>
</feature>
<feature type="binding site" evidence="8">
    <location>
        <position position="24"/>
    </location>
    <ligand>
        <name>S-adenosyl-L-methionine</name>
        <dbReference type="ChEBI" id="CHEBI:59789"/>
    </ligand>
</feature>
<evidence type="ECO:0000259" key="10">
    <source>
        <dbReference type="SMART" id="SM00650"/>
    </source>
</evidence>
<dbReference type="PANTHER" id="PTHR11727">
    <property type="entry name" value="DIMETHYLADENOSINE TRANSFERASE"/>
    <property type="match status" value="1"/>
</dbReference>
<dbReference type="PANTHER" id="PTHR11727:SF7">
    <property type="entry name" value="DIMETHYLADENOSINE TRANSFERASE-RELATED"/>
    <property type="match status" value="1"/>
</dbReference>
<dbReference type="InterPro" id="IPR001737">
    <property type="entry name" value="KsgA/Erm"/>
</dbReference>
<dbReference type="NCBIfam" id="TIGR00755">
    <property type="entry name" value="ksgA"/>
    <property type="match status" value="1"/>
</dbReference>
<dbReference type="InterPro" id="IPR029063">
    <property type="entry name" value="SAM-dependent_MTases_sf"/>
</dbReference>
<dbReference type="Gene3D" id="3.40.50.150">
    <property type="entry name" value="Vaccinia Virus protein VP39"/>
    <property type="match status" value="1"/>
</dbReference>
<keyword evidence="5 8" id="KW-0694">RNA-binding</keyword>
<protein>
    <recommendedName>
        <fullName evidence="9">rRNA adenine N(6)-methyltransferase</fullName>
        <ecNumber evidence="9">2.1.1.-</ecNumber>
    </recommendedName>
</protein>
<reference evidence="11" key="1">
    <citation type="submission" date="2014-08" db="EMBL/GenBank/DDBJ databases">
        <authorList>
            <person name="Murali S."/>
            <person name="Richards S."/>
            <person name="Bandaranaike D."/>
            <person name="Bellair M."/>
            <person name="Blankenburg K."/>
            <person name="Chao H."/>
            <person name="Dinh H."/>
            <person name="Doddapaneni H."/>
            <person name="Dugan-Rocha S."/>
            <person name="Elkadiri S."/>
            <person name="Gnanaolivu R."/>
            <person name="Hughes D."/>
            <person name="Lee S."/>
            <person name="Li M."/>
            <person name="Ming W."/>
            <person name="Munidasa M."/>
            <person name="Muniz J."/>
            <person name="Nguyen L."/>
            <person name="Osuji N."/>
            <person name="Pu L.-L."/>
            <person name="Puazo M."/>
            <person name="Skinner E."/>
            <person name="Qu C."/>
            <person name="Quiroz J."/>
            <person name="Raj R."/>
            <person name="Weissenberger G."/>
            <person name="Xin Y."/>
            <person name="Zou X."/>
            <person name="Han Y."/>
            <person name="Worley K."/>
            <person name="Muzny D."/>
            <person name="Gibbs R."/>
        </authorList>
    </citation>
    <scope>NUCLEOTIDE SEQUENCE</scope>
    <source>
        <strain evidence="11">HAZT.00-mixed</strain>
        <tissue evidence="11">Whole organism</tissue>
    </source>
</reference>
<dbReference type="AlphaFoldDB" id="A0A6A0GZ28"/>
<keyword evidence="4 8" id="KW-0949">S-adenosyl-L-methionine</keyword>
<evidence type="ECO:0000256" key="4">
    <source>
        <dbReference type="ARBA" id="ARBA00022691"/>
    </source>
</evidence>
<evidence type="ECO:0000256" key="2">
    <source>
        <dbReference type="ARBA" id="ARBA00022603"/>
    </source>
</evidence>
<dbReference type="Gene3D" id="1.10.8.480">
    <property type="match status" value="1"/>
</dbReference>
<dbReference type="InterPro" id="IPR011530">
    <property type="entry name" value="rRNA_adenine_dimethylase"/>
</dbReference>
<comment type="similarity">
    <text evidence="8 9">Belongs to the class I-like SAM-binding methyltransferase superfamily. rRNA adenine N(6)-methyltransferase family.</text>
</comment>
<dbReference type="Pfam" id="PF00398">
    <property type="entry name" value="RrnaAD"/>
    <property type="match status" value="1"/>
</dbReference>
<dbReference type="GO" id="GO:0003723">
    <property type="term" value="F:RNA binding"/>
    <property type="evidence" value="ECO:0007669"/>
    <property type="project" value="UniProtKB-UniRule"/>
</dbReference>
<evidence type="ECO:0000256" key="3">
    <source>
        <dbReference type="ARBA" id="ARBA00022679"/>
    </source>
</evidence>
<comment type="caution">
    <text evidence="11">The sequence shown here is derived from an EMBL/GenBank/DDBJ whole genome shotgun (WGS) entry which is preliminary data.</text>
</comment>
<feature type="domain" description="Ribosomal RNA adenine methylase transferase N-terminal" evidence="10">
    <location>
        <begin position="1"/>
        <end position="124"/>
    </location>
</feature>
<evidence type="ECO:0000256" key="7">
    <source>
        <dbReference type="ARBA" id="ARBA00046134"/>
    </source>
</evidence>
<evidence type="ECO:0000256" key="8">
    <source>
        <dbReference type="PROSITE-ProRule" id="PRU01026"/>
    </source>
</evidence>
<reference evidence="11" key="2">
    <citation type="journal article" date="2018" name="Environ. Sci. Technol.">
        <title>The Toxicogenome of Hyalella azteca: A Model for Sediment Ecotoxicology and Evolutionary Toxicology.</title>
        <authorList>
            <person name="Poynton H.C."/>
            <person name="Hasenbein S."/>
            <person name="Benoit J.B."/>
            <person name="Sepulveda M.S."/>
            <person name="Poelchau M.F."/>
            <person name="Hughes D.S.T."/>
            <person name="Murali S.C."/>
            <person name="Chen S."/>
            <person name="Glastad K.M."/>
            <person name="Goodisman M.A.D."/>
            <person name="Werren J.H."/>
            <person name="Vineis J.H."/>
            <person name="Bowen J.L."/>
            <person name="Friedrich M."/>
            <person name="Jones J."/>
            <person name="Robertson H.M."/>
            <person name="Feyereisen R."/>
            <person name="Mechler-Hickson A."/>
            <person name="Mathers N."/>
            <person name="Lee C.E."/>
            <person name="Colbourne J.K."/>
            <person name="Biales A."/>
            <person name="Johnston J.S."/>
            <person name="Wellborn G.A."/>
            <person name="Rosendale A.J."/>
            <person name="Cridge A.G."/>
            <person name="Munoz-Torres M.C."/>
            <person name="Bain P.A."/>
            <person name="Manny A.R."/>
            <person name="Major K.M."/>
            <person name="Lambert F.N."/>
            <person name="Vulpe C.D."/>
            <person name="Tuck P."/>
            <person name="Blalock B.J."/>
            <person name="Lin Y.Y."/>
            <person name="Smith M.E."/>
            <person name="Ochoa-Acuna H."/>
            <person name="Chen M.M."/>
            <person name="Childers C.P."/>
            <person name="Qu J."/>
            <person name="Dugan S."/>
            <person name="Lee S.L."/>
            <person name="Chao H."/>
            <person name="Dinh H."/>
            <person name="Han Y."/>
            <person name="Doddapaneni H."/>
            <person name="Worley K.C."/>
            <person name="Muzny D.M."/>
            <person name="Gibbs R.A."/>
            <person name="Richards S."/>
        </authorList>
    </citation>
    <scope>NUCLEOTIDE SEQUENCE</scope>
    <source>
        <strain evidence="11">HAZT.00-mixed</strain>
        <tissue evidence="11">Whole organism</tissue>
    </source>
</reference>
<keyword evidence="1 9" id="KW-0698">rRNA processing</keyword>
<evidence type="ECO:0000256" key="9">
    <source>
        <dbReference type="RuleBase" id="RU362106"/>
    </source>
</evidence>
<accession>A0A6A0GZ28</accession>
<reference evidence="11" key="3">
    <citation type="submission" date="2019-06" db="EMBL/GenBank/DDBJ databases">
        <authorList>
            <person name="Poynton C."/>
            <person name="Hasenbein S."/>
            <person name="Benoit J.B."/>
            <person name="Sepulveda M.S."/>
            <person name="Poelchau M.F."/>
            <person name="Murali S.C."/>
            <person name="Chen S."/>
            <person name="Glastad K.M."/>
            <person name="Werren J.H."/>
            <person name="Vineis J.H."/>
            <person name="Bowen J.L."/>
            <person name="Friedrich M."/>
            <person name="Jones J."/>
            <person name="Robertson H.M."/>
            <person name="Feyereisen R."/>
            <person name="Mechler-Hickson A."/>
            <person name="Mathers N."/>
            <person name="Lee C.E."/>
            <person name="Colbourne J.K."/>
            <person name="Biales A."/>
            <person name="Johnston J.S."/>
            <person name="Wellborn G.A."/>
            <person name="Rosendale A.J."/>
            <person name="Cridge A.G."/>
            <person name="Munoz-Torres M.C."/>
            <person name="Bain P.A."/>
            <person name="Manny A.R."/>
            <person name="Major K.M."/>
            <person name="Lambert F.N."/>
            <person name="Vulpe C.D."/>
            <person name="Tuck P."/>
            <person name="Blalock B.J."/>
            <person name="Lin Y.-Y."/>
            <person name="Smith M.E."/>
            <person name="Ochoa-Acuna H."/>
            <person name="Chen M.-J.M."/>
            <person name="Childers C.P."/>
            <person name="Qu J."/>
            <person name="Dugan S."/>
            <person name="Lee S.L."/>
            <person name="Chao H."/>
            <person name="Dinh H."/>
            <person name="Han Y."/>
            <person name="Doddapaneni H."/>
            <person name="Worley K.C."/>
            <person name="Muzny D.M."/>
            <person name="Gibbs R.A."/>
            <person name="Richards S."/>
        </authorList>
    </citation>
    <scope>NUCLEOTIDE SEQUENCE</scope>
    <source>
        <strain evidence="11">HAZT.00-mixed</strain>
        <tissue evidence="11">Whole organism</tissue>
    </source>
</reference>
<dbReference type="EC" id="2.1.1.-" evidence="9"/>
<dbReference type="EMBL" id="JQDR03012181">
    <property type="protein sequence ID" value="KAA0191625.1"/>
    <property type="molecule type" value="Genomic_DNA"/>
</dbReference>
<dbReference type="Proteomes" id="UP000711488">
    <property type="component" value="Unassembled WGS sequence"/>
</dbReference>
<dbReference type="PROSITE" id="PS51689">
    <property type="entry name" value="SAM_RNA_A_N6_MT"/>
    <property type="match status" value="1"/>
</dbReference>
<dbReference type="OrthoDB" id="74991at2759"/>
<dbReference type="InterPro" id="IPR020598">
    <property type="entry name" value="rRNA_Ade_methylase_Trfase_N"/>
</dbReference>
<dbReference type="GO" id="GO:0005730">
    <property type="term" value="C:nucleolus"/>
    <property type="evidence" value="ECO:0007669"/>
    <property type="project" value="TreeGrafter"/>
</dbReference>
<dbReference type="SMART" id="SM00650">
    <property type="entry name" value="rADc"/>
    <property type="match status" value="1"/>
</dbReference>
<organism evidence="11">
    <name type="scientific">Hyalella azteca</name>
    <name type="common">Amphipod</name>
    <dbReference type="NCBI Taxonomy" id="294128"/>
    <lineage>
        <taxon>Eukaryota</taxon>
        <taxon>Metazoa</taxon>
        <taxon>Ecdysozoa</taxon>
        <taxon>Arthropoda</taxon>
        <taxon>Crustacea</taxon>
        <taxon>Multicrustacea</taxon>
        <taxon>Malacostraca</taxon>
        <taxon>Eumalacostraca</taxon>
        <taxon>Peracarida</taxon>
        <taxon>Amphipoda</taxon>
        <taxon>Senticaudata</taxon>
        <taxon>Talitrida</taxon>
        <taxon>Talitroidea</taxon>
        <taxon>Hyalellidae</taxon>
        <taxon>Hyalella</taxon>
    </lineage>
</organism>
<evidence type="ECO:0000256" key="6">
    <source>
        <dbReference type="ARBA" id="ARBA00035020"/>
    </source>
</evidence>
<dbReference type="SUPFAM" id="SSF53335">
    <property type="entry name" value="S-adenosyl-L-methionine-dependent methyltransferases"/>
    <property type="match status" value="1"/>
</dbReference>
<keyword evidence="3 8" id="KW-0808">Transferase</keyword>